<dbReference type="InterPro" id="IPR005135">
    <property type="entry name" value="Endo/exonuclease/phosphatase"/>
</dbReference>
<dbReference type="STRING" id="504805.SAMN05421505_108238"/>
<evidence type="ECO:0000313" key="3">
    <source>
        <dbReference type="Proteomes" id="UP000198923"/>
    </source>
</evidence>
<organism evidence="2 3">
    <name type="scientific">Sinosporangium album</name>
    <dbReference type="NCBI Taxonomy" id="504805"/>
    <lineage>
        <taxon>Bacteria</taxon>
        <taxon>Bacillati</taxon>
        <taxon>Actinomycetota</taxon>
        <taxon>Actinomycetes</taxon>
        <taxon>Streptosporangiales</taxon>
        <taxon>Streptosporangiaceae</taxon>
        <taxon>Sinosporangium</taxon>
    </lineage>
</organism>
<dbReference type="RefSeq" id="WP_093170302.1">
    <property type="nucleotide sequence ID" value="NZ_FNCN01000008.1"/>
</dbReference>
<protein>
    <submittedName>
        <fullName evidence="2">Metal-dependent hydrolase, endonuclease/exonuclease/phosphatase family</fullName>
    </submittedName>
</protein>
<keyword evidence="3" id="KW-1185">Reference proteome</keyword>
<dbReference type="PANTHER" id="PTHR14859:SF1">
    <property type="entry name" value="PGAP2-INTERACTING PROTEIN"/>
    <property type="match status" value="1"/>
</dbReference>
<dbReference type="InterPro" id="IPR036691">
    <property type="entry name" value="Endo/exonu/phosph_ase_sf"/>
</dbReference>
<dbReference type="OrthoDB" id="3820230at2"/>
<dbReference type="GO" id="GO:0006506">
    <property type="term" value="P:GPI anchor biosynthetic process"/>
    <property type="evidence" value="ECO:0007669"/>
    <property type="project" value="TreeGrafter"/>
</dbReference>
<dbReference type="Gene3D" id="3.60.10.10">
    <property type="entry name" value="Endonuclease/exonuclease/phosphatase"/>
    <property type="match status" value="1"/>
</dbReference>
<gene>
    <name evidence="2" type="ORF">SAMN05421505_108238</name>
</gene>
<evidence type="ECO:0000313" key="2">
    <source>
        <dbReference type="EMBL" id="SDG84844.1"/>
    </source>
</evidence>
<keyword evidence="2" id="KW-0269">Exonuclease</keyword>
<dbReference type="PANTHER" id="PTHR14859">
    <property type="entry name" value="CALCOFLUOR WHITE HYPERSENSITIVE PROTEIN PRECURSOR"/>
    <property type="match status" value="1"/>
</dbReference>
<reference evidence="2 3" key="1">
    <citation type="submission" date="2016-10" db="EMBL/GenBank/DDBJ databases">
        <authorList>
            <person name="de Groot N.N."/>
        </authorList>
    </citation>
    <scope>NUCLEOTIDE SEQUENCE [LARGE SCALE GENOMIC DNA]</scope>
    <source>
        <strain evidence="2 3">CPCC 201354</strain>
    </source>
</reference>
<dbReference type="GO" id="GO:0004527">
    <property type="term" value="F:exonuclease activity"/>
    <property type="evidence" value="ECO:0007669"/>
    <property type="project" value="UniProtKB-KW"/>
</dbReference>
<accession>A0A1G7XKX1</accession>
<keyword evidence="2" id="KW-0255">Endonuclease</keyword>
<dbReference type="GO" id="GO:0004519">
    <property type="term" value="F:endonuclease activity"/>
    <property type="evidence" value="ECO:0007669"/>
    <property type="project" value="UniProtKB-KW"/>
</dbReference>
<dbReference type="EMBL" id="FNCN01000008">
    <property type="protein sequence ID" value="SDG84844.1"/>
    <property type="molecule type" value="Genomic_DNA"/>
</dbReference>
<dbReference type="AlphaFoldDB" id="A0A1G7XKX1"/>
<feature type="domain" description="Endonuclease/exonuclease/phosphatase" evidence="1">
    <location>
        <begin position="6"/>
        <end position="220"/>
    </location>
</feature>
<keyword evidence="2" id="KW-0540">Nuclease</keyword>
<dbReference type="InterPro" id="IPR051916">
    <property type="entry name" value="GPI-anchor_lipid_remodeler"/>
</dbReference>
<name>A0A1G7XKX1_9ACTN</name>
<dbReference type="GO" id="GO:0016020">
    <property type="term" value="C:membrane"/>
    <property type="evidence" value="ECO:0007669"/>
    <property type="project" value="GOC"/>
</dbReference>
<dbReference type="SUPFAM" id="SSF56219">
    <property type="entry name" value="DNase I-like"/>
    <property type="match status" value="1"/>
</dbReference>
<evidence type="ECO:0000259" key="1">
    <source>
        <dbReference type="Pfam" id="PF03372"/>
    </source>
</evidence>
<dbReference type="Pfam" id="PF03372">
    <property type="entry name" value="Exo_endo_phos"/>
    <property type="match status" value="1"/>
</dbReference>
<proteinExistence type="predicted"/>
<sequence length="236" mass="25211">MAVRVATYNVRSMYDDAEALTRVIRSMAPDLLCVQEAPRFLRWRAKRRGLAESAGMRVGAGGRVGGVAVLVGGAVRLVHDESHALRRFPRLERRGLALAVVEVAGARLAVGSFHLDLAAAARLAHVEEVVALAEDVAARHGASVVLAGDVNEQDHEPAWRYLTERYTDCFARVPRGDGLTFSARGPRYRIDGVFASPGLTVLGCGTAEADTADLRAATDHLPVVADLTTHRASPGG</sequence>
<keyword evidence="2" id="KW-0378">Hydrolase</keyword>
<dbReference type="Proteomes" id="UP000198923">
    <property type="component" value="Unassembled WGS sequence"/>
</dbReference>